<dbReference type="HOGENOM" id="CLU_711292_0_0_11"/>
<feature type="region of interest" description="Disordered" evidence="1">
    <location>
        <begin position="367"/>
        <end position="388"/>
    </location>
</feature>
<sequence>MNPDDNRPPLRPDDPTVEIGSGLHEVETHLRAVLVEDAESIRPGERLSAILAEAHAAPVTGSGTPRRWLVLAAAAAVALVAGGTFWLVGRPTVLVPGPAGTTVATQGSPRPSTPAPSAGSGTGASTSAATAPATGASSTAPSGTITGVPVYWIGETGGAPRLFREFRTVPDEGGPILSALYAMTREQPLDPDYFTPWAPSSRITVDLEGSALVVDLDGDTVSATTVSSQVAERAVQQLVYTATAAASIARTPVSTVTVLVEGQPADLWGVVRVGRPMARAAQVDVQSHVWVLAPTEGEEVGSGRVTFTGYGTSFEANFLWQVTTRAGAVVAEGNAMGGTGTGTGGFGEFEFQRTLPPGDYVITLSTDDPSGGAEGGGAQVDTKSFTVR</sequence>
<reference evidence="4 5" key="1">
    <citation type="journal article" date="2010" name="Stand. Genomic Sci.">
        <title>Complete genome sequence of Intrasporangium calvum type strain (7 KIP).</title>
        <authorList>
            <person name="Del Rio T.G."/>
            <person name="Chertkov O."/>
            <person name="Yasawong M."/>
            <person name="Lucas S."/>
            <person name="Deshpande S."/>
            <person name="Cheng J.F."/>
            <person name="Detter C."/>
            <person name="Tapia R."/>
            <person name="Han C."/>
            <person name="Goodwin L."/>
            <person name="Pitluck S."/>
            <person name="Liolios K."/>
            <person name="Ivanova N."/>
            <person name="Mavromatis K."/>
            <person name="Pati A."/>
            <person name="Chen A."/>
            <person name="Palaniappan K."/>
            <person name="Land M."/>
            <person name="Hauser L."/>
            <person name="Chang Y.J."/>
            <person name="Jeffries C.D."/>
            <person name="Rohde M."/>
            <person name="Pukall R."/>
            <person name="Sikorski J."/>
            <person name="Goker M."/>
            <person name="Woyke T."/>
            <person name="Bristow J."/>
            <person name="Eisen J.A."/>
            <person name="Markowitz V."/>
            <person name="Hugenholtz P."/>
            <person name="Kyrpides N.C."/>
            <person name="Klenk H.P."/>
            <person name="Lapidus A."/>
        </authorList>
    </citation>
    <scope>NUCLEOTIDE SEQUENCE [LARGE SCALE GENOMIC DNA]</scope>
    <source>
        <strain evidence="5">ATCC 23552 / DSM 43043 / JCM 3097 / NBRC 12989 / 7 KIP</strain>
    </source>
</reference>
<keyword evidence="2" id="KW-1133">Transmembrane helix</keyword>
<dbReference type="eggNOG" id="COG5401">
    <property type="taxonomic scope" value="Bacteria"/>
</dbReference>
<dbReference type="AlphaFoldDB" id="E6SDJ9"/>
<evidence type="ECO:0000256" key="2">
    <source>
        <dbReference type="SAM" id="Phobius"/>
    </source>
</evidence>
<dbReference type="Pfam" id="PF10648">
    <property type="entry name" value="Gmad2"/>
    <property type="match status" value="1"/>
</dbReference>
<accession>E6SDJ9</accession>
<dbReference type="SMART" id="SM00909">
    <property type="entry name" value="Germane"/>
    <property type="match status" value="1"/>
</dbReference>
<evidence type="ECO:0000256" key="1">
    <source>
        <dbReference type="SAM" id="MobiDB-lite"/>
    </source>
</evidence>
<name>E6SDJ9_INTC7</name>
<dbReference type="KEGG" id="ica:Intca_2141"/>
<feature type="compositionally biased region" description="Low complexity" evidence="1">
    <location>
        <begin position="107"/>
        <end position="140"/>
    </location>
</feature>
<evidence type="ECO:0000313" key="5">
    <source>
        <dbReference type="Proteomes" id="UP000008914"/>
    </source>
</evidence>
<dbReference type="RefSeq" id="WP_013492966.1">
    <property type="nucleotide sequence ID" value="NC_014830.1"/>
</dbReference>
<dbReference type="OrthoDB" id="4843507at2"/>
<keyword evidence="5" id="KW-1185">Reference proteome</keyword>
<dbReference type="InterPro" id="IPR018911">
    <property type="entry name" value="Gmad2_Ig-like_dom"/>
</dbReference>
<dbReference type="Proteomes" id="UP000008914">
    <property type="component" value="Chromosome"/>
</dbReference>
<keyword evidence="4" id="KW-0449">Lipoprotein</keyword>
<gene>
    <name evidence="4" type="ordered locus">Intca_2141</name>
</gene>
<evidence type="ECO:0000313" key="4">
    <source>
        <dbReference type="EMBL" id="ADU48651.1"/>
    </source>
</evidence>
<protein>
    <submittedName>
        <fullName evidence="4">Lipoprotein LpqB, GerMN domain</fullName>
    </submittedName>
</protein>
<dbReference type="InterPro" id="IPR019606">
    <property type="entry name" value="GerMN"/>
</dbReference>
<feature type="transmembrane region" description="Helical" evidence="2">
    <location>
        <begin position="68"/>
        <end position="88"/>
    </location>
</feature>
<organism evidence="4 5">
    <name type="scientific">Intrasporangium calvum (strain ATCC 23552 / DSM 43043 / JCM 3097 / NBRC 12989 / NCIMB 10167 / NRRL B-3866 / 7 KIP)</name>
    <dbReference type="NCBI Taxonomy" id="710696"/>
    <lineage>
        <taxon>Bacteria</taxon>
        <taxon>Bacillati</taxon>
        <taxon>Actinomycetota</taxon>
        <taxon>Actinomycetes</taxon>
        <taxon>Micrococcales</taxon>
        <taxon>Intrasporangiaceae</taxon>
        <taxon>Intrasporangium</taxon>
    </lineage>
</organism>
<dbReference type="STRING" id="710696.Intca_2141"/>
<keyword evidence="2" id="KW-0812">Transmembrane</keyword>
<feature type="domain" description="GerMN" evidence="3">
    <location>
        <begin position="176"/>
        <end position="269"/>
    </location>
</feature>
<dbReference type="Pfam" id="PF10646">
    <property type="entry name" value="Germane"/>
    <property type="match status" value="1"/>
</dbReference>
<evidence type="ECO:0000259" key="3">
    <source>
        <dbReference type="SMART" id="SM00909"/>
    </source>
</evidence>
<proteinExistence type="predicted"/>
<dbReference type="EMBL" id="CP002343">
    <property type="protein sequence ID" value="ADU48651.1"/>
    <property type="molecule type" value="Genomic_DNA"/>
</dbReference>
<feature type="region of interest" description="Disordered" evidence="1">
    <location>
        <begin position="99"/>
        <end position="140"/>
    </location>
</feature>
<keyword evidence="2" id="KW-0472">Membrane</keyword>